<reference evidence="1 2" key="1">
    <citation type="submission" date="2023-09" db="EMBL/GenBank/DDBJ databases">
        <title>Thalassobella suaedae gen. nov., sp. nov., a marine bacterium of the family Flavobacteriaceae isolated from a halophyte Suaeda japonica.</title>
        <authorList>
            <person name="Lee S.Y."/>
            <person name="Hwang C.Y."/>
        </authorList>
    </citation>
    <scope>NUCLEOTIDE SEQUENCE [LARGE SCALE GENOMIC DNA]</scope>
    <source>
        <strain evidence="1 2">HL-DH10</strain>
    </source>
</reference>
<accession>A0ABY9XYQ5</accession>
<gene>
    <name evidence="1" type="ORF">RHP49_09265</name>
</gene>
<keyword evidence="2" id="KW-1185">Reference proteome</keyword>
<name>A0ABY9XYQ5_9FLAO</name>
<dbReference type="EMBL" id="CP134536">
    <property type="protein sequence ID" value="WNH11112.1"/>
    <property type="molecule type" value="Genomic_DNA"/>
</dbReference>
<proteinExistence type="predicted"/>
<dbReference type="Proteomes" id="UP001303407">
    <property type="component" value="Chromosome"/>
</dbReference>
<organism evidence="1 2">
    <name type="scientific">Thalassobellus suaedae</name>
    <dbReference type="NCBI Taxonomy" id="3074124"/>
    <lineage>
        <taxon>Bacteria</taxon>
        <taxon>Pseudomonadati</taxon>
        <taxon>Bacteroidota</taxon>
        <taxon>Flavobacteriia</taxon>
        <taxon>Flavobacteriales</taxon>
        <taxon>Flavobacteriaceae</taxon>
        <taxon>Thalassobellus</taxon>
    </lineage>
</organism>
<sequence>MSIKKYFEIRPSLSWLTYEEHALSLKLAADDSFEKGKEVMQIREQNERIHALGLFRGSMLMYAVSLELILKARALFEEKDNILCGQISSFKEFMNQWKSKNTDGHGYMDIVNHYKIELSEKEIELLNNFQSYTSWAGRFPFPKKEDEISEMEKNGRISGTAKTRHNQEIQEFLYKQMAAMKI</sequence>
<evidence type="ECO:0000313" key="2">
    <source>
        <dbReference type="Proteomes" id="UP001303407"/>
    </source>
</evidence>
<evidence type="ECO:0000313" key="1">
    <source>
        <dbReference type="EMBL" id="WNH11112.1"/>
    </source>
</evidence>
<dbReference type="RefSeq" id="WP_415861088.1">
    <property type="nucleotide sequence ID" value="NZ_CP134536.1"/>
</dbReference>
<protein>
    <submittedName>
        <fullName evidence="1">Uncharacterized protein</fullName>
    </submittedName>
</protein>